<comment type="caution">
    <text evidence="12">Was originally thought to be a dihydrodipicolinate synthase (DHDPS), catalyzing the condensation of (S)-aspartate-beta-semialdehyde [(S)-ASA] and pyruvate to dihydrodipicolinate (DHDP). However, it was shown in E.coli that the product of the enzymatic reaction is not dihydrodipicolinate but in fact (4S)-4-hydroxy-2,3,4,5-tetrahydro-(2S)-dipicolinic acid (HTPA), and that the consecutive dehydration reaction leading to DHDP is not spontaneous but catalyzed by DapB.</text>
</comment>
<comment type="subunit">
    <text evidence="12">Homotetramer; dimer of dimers.</text>
</comment>
<dbReference type="Gene3D" id="3.20.20.70">
    <property type="entry name" value="Aldolase class I"/>
    <property type="match status" value="1"/>
</dbReference>
<dbReference type="NCBIfam" id="TIGR00674">
    <property type="entry name" value="dapA"/>
    <property type="match status" value="1"/>
</dbReference>
<dbReference type="InterPro" id="IPR005263">
    <property type="entry name" value="DapA"/>
</dbReference>
<organism evidence="14 15">
    <name type="scientific">Mucilaginibacter boryungensis</name>
    <dbReference type="NCBI Taxonomy" id="768480"/>
    <lineage>
        <taxon>Bacteria</taxon>
        <taxon>Pseudomonadati</taxon>
        <taxon>Bacteroidota</taxon>
        <taxon>Sphingobacteriia</taxon>
        <taxon>Sphingobacteriales</taxon>
        <taxon>Sphingobacteriaceae</taxon>
        <taxon>Mucilaginibacter</taxon>
    </lineage>
</organism>
<dbReference type="EMBL" id="JADFFM010000001">
    <property type="protein sequence ID" value="MBE9665653.1"/>
    <property type="molecule type" value="Genomic_DNA"/>
</dbReference>
<evidence type="ECO:0000256" key="1">
    <source>
        <dbReference type="ARBA" id="ARBA00003294"/>
    </source>
</evidence>
<feature type="active site" description="Proton donor/acceptor" evidence="12">
    <location>
        <position position="135"/>
    </location>
</feature>
<feature type="active site" description="Schiff-base intermediate with substrate" evidence="12">
    <location>
        <position position="164"/>
    </location>
</feature>
<comment type="caution">
    <text evidence="14">The sequence shown here is derived from an EMBL/GenBank/DDBJ whole genome shotgun (WGS) entry which is preliminary data.</text>
</comment>
<dbReference type="Proteomes" id="UP000632774">
    <property type="component" value="Unassembled WGS sequence"/>
</dbReference>
<evidence type="ECO:0000256" key="2">
    <source>
        <dbReference type="ARBA" id="ARBA00005120"/>
    </source>
</evidence>
<dbReference type="PANTHER" id="PTHR12128:SF66">
    <property type="entry name" value="4-HYDROXY-2-OXOGLUTARATE ALDOLASE, MITOCHONDRIAL"/>
    <property type="match status" value="1"/>
</dbReference>
<comment type="pathway">
    <text evidence="2 12">Amino-acid biosynthesis; L-lysine biosynthesis via DAP pathway; (S)-tetrahydrodipicolinate from L-aspartate: step 3/4.</text>
</comment>
<name>A0ABR9XF06_9SPHI</name>
<evidence type="ECO:0000256" key="7">
    <source>
        <dbReference type="ARBA" id="ARBA00022915"/>
    </source>
</evidence>
<keyword evidence="5 12" id="KW-0963">Cytoplasm</keyword>
<dbReference type="Pfam" id="PF00701">
    <property type="entry name" value="DHDPS"/>
    <property type="match status" value="1"/>
</dbReference>
<dbReference type="SUPFAM" id="SSF51569">
    <property type="entry name" value="Aldolase"/>
    <property type="match status" value="1"/>
</dbReference>
<dbReference type="PRINTS" id="PR00146">
    <property type="entry name" value="DHPICSNTHASE"/>
</dbReference>
<gene>
    <name evidence="12" type="primary">dapA</name>
    <name evidence="14" type="ORF">IRJ18_04715</name>
</gene>
<feature type="binding site" evidence="12">
    <location>
        <position position="47"/>
    </location>
    <ligand>
        <name>pyruvate</name>
        <dbReference type="ChEBI" id="CHEBI:15361"/>
    </ligand>
</feature>
<keyword evidence="8 12" id="KW-0457">Lysine biosynthesis</keyword>
<evidence type="ECO:0000313" key="14">
    <source>
        <dbReference type="EMBL" id="MBE9665653.1"/>
    </source>
</evidence>
<keyword evidence="10 12" id="KW-0704">Schiff base</keyword>
<evidence type="ECO:0000256" key="9">
    <source>
        <dbReference type="ARBA" id="ARBA00023239"/>
    </source>
</evidence>
<proteinExistence type="inferred from homology"/>
<feature type="site" description="Part of a proton relay during catalysis" evidence="12">
    <location>
        <position position="46"/>
    </location>
</feature>
<evidence type="ECO:0000256" key="13">
    <source>
        <dbReference type="PIRNR" id="PIRNR001365"/>
    </source>
</evidence>
<evidence type="ECO:0000256" key="12">
    <source>
        <dbReference type="HAMAP-Rule" id="MF_00418"/>
    </source>
</evidence>
<feature type="binding site" evidence="12">
    <location>
        <position position="206"/>
    </location>
    <ligand>
        <name>pyruvate</name>
        <dbReference type="ChEBI" id="CHEBI:15361"/>
    </ligand>
</feature>
<dbReference type="PIRSF" id="PIRSF001365">
    <property type="entry name" value="DHDPS"/>
    <property type="match status" value="1"/>
</dbReference>
<keyword evidence="7 12" id="KW-0220">Diaminopimelate biosynthesis</keyword>
<dbReference type="SMART" id="SM01130">
    <property type="entry name" value="DHDPS"/>
    <property type="match status" value="1"/>
</dbReference>
<evidence type="ECO:0000256" key="5">
    <source>
        <dbReference type="ARBA" id="ARBA00022490"/>
    </source>
</evidence>
<evidence type="ECO:0000256" key="6">
    <source>
        <dbReference type="ARBA" id="ARBA00022605"/>
    </source>
</evidence>
<comment type="similarity">
    <text evidence="3 12 13">Belongs to the DapA family.</text>
</comment>
<dbReference type="CDD" id="cd00950">
    <property type="entry name" value="DHDPS"/>
    <property type="match status" value="1"/>
</dbReference>
<evidence type="ECO:0000256" key="4">
    <source>
        <dbReference type="ARBA" id="ARBA00012086"/>
    </source>
</evidence>
<dbReference type="HAMAP" id="MF_00418">
    <property type="entry name" value="DapA"/>
    <property type="match status" value="1"/>
</dbReference>
<dbReference type="EC" id="4.3.3.7" evidence="4 12"/>
<evidence type="ECO:0000256" key="10">
    <source>
        <dbReference type="ARBA" id="ARBA00023270"/>
    </source>
</evidence>
<evidence type="ECO:0000256" key="8">
    <source>
        <dbReference type="ARBA" id="ARBA00023154"/>
    </source>
</evidence>
<dbReference type="PROSITE" id="PS00666">
    <property type="entry name" value="DHDPS_2"/>
    <property type="match status" value="1"/>
</dbReference>
<evidence type="ECO:0000313" key="15">
    <source>
        <dbReference type="Proteomes" id="UP000632774"/>
    </source>
</evidence>
<comment type="subcellular location">
    <subcellularLocation>
        <location evidence="12">Cytoplasm</location>
    </subcellularLocation>
</comment>
<evidence type="ECO:0000256" key="3">
    <source>
        <dbReference type="ARBA" id="ARBA00007592"/>
    </source>
</evidence>
<protein>
    <recommendedName>
        <fullName evidence="4 12">4-hydroxy-tetrahydrodipicolinate synthase</fullName>
        <shortName evidence="12">HTPA synthase</shortName>
        <ecNumber evidence="4 12">4.3.3.7</ecNumber>
    </recommendedName>
</protein>
<dbReference type="InterPro" id="IPR013785">
    <property type="entry name" value="Aldolase_TIM"/>
</dbReference>
<accession>A0ABR9XF06</accession>
<feature type="site" description="Part of a proton relay during catalysis" evidence="12">
    <location>
        <position position="109"/>
    </location>
</feature>
<evidence type="ECO:0000256" key="11">
    <source>
        <dbReference type="ARBA" id="ARBA00047836"/>
    </source>
</evidence>
<comment type="catalytic activity">
    <reaction evidence="11 12">
        <text>L-aspartate 4-semialdehyde + pyruvate = (2S,4S)-4-hydroxy-2,3,4,5-tetrahydrodipicolinate + H2O + H(+)</text>
        <dbReference type="Rhea" id="RHEA:34171"/>
        <dbReference type="ChEBI" id="CHEBI:15361"/>
        <dbReference type="ChEBI" id="CHEBI:15377"/>
        <dbReference type="ChEBI" id="CHEBI:15378"/>
        <dbReference type="ChEBI" id="CHEBI:67139"/>
        <dbReference type="ChEBI" id="CHEBI:537519"/>
        <dbReference type="EC" id="4.3.3.7"/>
    </reaction>
</comment>
<keyword evidence="15" id="KW-1185">Reference proteome</keyword>
<keyword evidence="9 12" id="KW-0456">Lyase</keyword>
<comment type="function">
    <text evidence="1 12">Catalyzes the condensation of (S)-aspartate-beta-semialdehyde [(S)-ASA] and pyruvate to 4-hydroxy-tetrahydrodipicolinate (HTPA).</text>
</comment>
<dbReference type="PANTHER" id="PTHR12128">
    <property type="entry name" value="DIHYDRODIPICOLINATE SYNTHASE"/>
    <property type="match status" value="1"/>
</dbReference>
<reference evidence="14 15" key="1">
    <citation type="submission" date="2020-10" db="EMBL/GenBank/DDBJ databases">
        <title>Mucilaginibacter mali sp. nov., isolated from rhizosphere soil of apple orchard.</title>
        <authorList>
            <person name="Lee J.-S."/>
            <person name="Kim H.S."/>
            <person name="Kim J.-S."/>
        </authorList>
    </citation>
    <scope>NUCLEOTIDE SEQUENCE [LARGE SCALE GENOMIC DNA]</scope>
    <source>
        <strain evidence="14 15">KCTC 23157</strain>
    </source>
</reference>
<dbReference type="InterPro" id="IPR002220">
    <property type="entry name" value="DapA-like"/>
</dbReference>
<dbReference type="InterPro" id="IPR020625">
    <property type="entry name" value="Schiff_base-form_aldolases_AS"/>
</dbReference>
<keyword evidence="6 12" id="KW-0028">Amino-acid biosynthesis</keyword>
<sequence>MNRFYGTGVAMVTPFQADGQVDYEGLKNLINYLIDGGLEYLVSLGTTGESATLNKQEKRKVFEFTAEIVNKRVPLIAGLAGNNTYEVVEEIRVFNIPGYDAILSASPHYNKPTQEGIYQHYRAIAEVAQLPIILYNVPSRTGSTISAETTLRLANDFTNIIGIKEASGSFEIFSQIMRDKPEDFVLISGDDAITLPMMALGAVGMISVSGNALPRQTSDMVRLCLQGDYKTACKLHSSLVEFTRLMFAEGSPAGVKTALKQLGICGDVVRLPLVQVSSKTAEAIIAETKKIVAQSVPA</sequence>
<dbReference type="GO" id="GO:0008840">
    <property type="term" value="F:4-hydroxy-tetrahydrodipicolinate synthase activity"/>
    <property type="evidence" value="ECO:0007669"/>
    <property type="project" value="UniProtKB-EC"/>
</dbReference>
<dbReference type="RefSeq" id="WP_194105046.1">
    <property type="nucleotide sequence ID" value="NZ_JADFFM010000001.1"/>
</dbReference>